<feature type="domain" description="AMP-binding enzyme C-terminal" evidence="3">
    <location>
        <begin position="402"/>
        <end position="473"/>
    </location>
</feature>
<evidence type="ECO:0000313" key="5">
    <source>
        <dbReference type="Proteomes" id="UP000199054"/>
    </source>
</evidence>
<dbReference type="EMBL" id="FODE01000021">
    <property type="protein sequence ID" value="SEN89584.1"/>
    <property type="molecule type" value="Genomic_DNA"/>
</dbReference>
<dbReference type="STRING" id="34002.SAMN04489859_102114"/>
<dbReference type="PANTHER" id="PTHR43352:SF1">
    <property type="entry name" value="ANTHRANILATE--COA LIGASE"/>
    <property type="match status" value="1"/>
</dbReference>
<dbReference type="OrthoDB" id="9803968at2"/>
<reference evidence="4 5" key="1">
    <citation type="submission" date="2016-10" db="EMBL/GenBank/DDBJ databases">
        <authorList>
            <person name="de Groot N.N."/>
        </authorList>
    </citation>
    <scope>NUCLEOTIDE SEQUENCE [LARGE SCALE GENOMIC DNA]</scope>
    <source>
        <strain evidence="4 5">DSM 8512</strain>
    </source>
</reference>
<evidence type="ECO:0000259" key="2">
    <source>
        <dbReference type="Pfam" id="PF00501"/>
    </source>
</evidence>
<dbReference type="Gene3D" id="3.40.50.12780">
    <property type="entry name" value="N-terminal domain of ligase-like"/>
    <property type="match status" value="1"/>
</dbReference>
<dbReference type="InterPro" id="IPR020845">
    <property type="entry name" value="AMP-binding_CS"/>
</dbReference>
<dbReference type="Pfam" id="PF00501">
    <property type="entry name" value="AMP-binding"/>
    <property type="match status" value="1"/>
</dbReference>
<sequence>MNLAEHVLRAGAAVPDRLALSVVGPARAERWSYGRLIAAVRGTATGLLRAGLQPGDRLLMRLGNRPAFPIAYLGAITAGIVPVPTSAMLTGPEVTRLADELRPAMVVAGEGIALPDQPVPRLDEADLAGFAALPPADFAMGDAGRLAYIIYTSGSSGQPRAVMHAHRAILARQMMFQGWYGLRPDDRMMHAGAFNWTFTLGTGLMDPWTIGATALIIAEGTAIEQIPLLASRHGASLLAGAPGVFRRLLRAEWQPIASLRHGLAAGERLDPGLRQAWQDRTGTDLHEAMGASEISTFLSGSPARPAPVGTAGYAQPGRHVAILDPDGRVLGPGLPGALAVRRDDPGLYLGYLDQPGDTQDRMLGEWFLAGDQAMAGDDGAITLLGRGDDIMNAGGYRVAPPEIEEVLASHPGAGDVAVTELAVGPGSSIIAAFWTGDAGADDLRAMAEARLARYKQPRDYIRLGALPRTPTGKINRRALRDSHRKDRT</sequence>
<evidence type="ECO:0000256" key="1">
    <source>
        <dbReference type="ARBA" id="ARBA00022598"/>
    </source>
</evidence>
<gene>
    <name evidence="4" type="ORF">SAMN04489859_102114</name>
</gene>
<organism evidence="4 5">
    <name type="scientific">Paracoccus alcaliphilus</name>
    <dbReference type="NCBI Taxonomy" id="34002"/>
    <lineage>
        <taxon>Bacteria</taxon>
        <taxon>Pseudomonadati</taxon>
        <taxon>Pseudomonadota</taxon>
        <taxon>Alphaproteobacteria</taxon>
        <taxon>Rhodobacterales</taxon>
        <taxon>Paracoccaceae</taxon>
        <taxon>Paracoccus</taxon>
    </lineage>
</organism>
<keyword evidence="5" id="KW-1185">Reference proteome</keyword>
<dbReference type="Proteomes" id="UP000199054">
    <property type="component" value="Unassembled WGS sequence"/>
</dbReference>
<dbReference type="InterPro" id="IPR000873">
    <property type="entry name" value="AMP-dep_synth/lig_dom"/>
</dbReference>
<name>A0A1H8K9J3_9RHOB</name>
<dbReference type="Pfam" id="PF13193">
    <property type="entry name" value="AMP-binding_C"/>
    <property type="match status" value="1"/>
</dbReference>
<dbReference type="InterPro" id="IPR025110">
    <property type="entry name" value="AMP-bd_C"/>
</dbReference>
<dbReference type="RefSeq" id="WP_090613805.1">
    <property type="nucleotide sequence ID" value="NZ_CP067124.1"/>
</dbReference>
<dbReference type="GO" id="GO:0044550">
    <property type="term" value="P:secondary metabolite biosynthetic process"/>
    <property type="evidence" value="ECO:0007669"/>
    <property type="project" value="TreeGrafter"/>
</dbReference>
<feature type="domain" description="AMP-dependent synthetase/ligase" evidence="2">
    <location>
        <begin position="11"/>
        <end position="352"/>
    </location>
</feature>
<evidence type="ECO:0000259" key="3">
    <source>
        <dbReference type="Pfam" id="PF13193"/>
    </source>
</evidence>
<dbReference type="PROSITE" id="PS00455">
    <property type="entry name" value="AMP_BINDING"/>
    <property type="match status" value="1"/>
</dbReference>
<protein>
    <submittedName>
        <fullName evidence="4">Acyl-CoA synthetase (AMP-forming)/AMP-acid ligase II</fullName>
    </submittedName>
</protein>
<proteinExistence type="predicted"/>
<evidence type="ECO:0000313" key="4">
    <source>
        <dbReference type="EMBL" id="SEN89584.1"/>
    </source>
</evidence>
<keyword evidence="1 4" id="KW-0436">Ligase</keyword>
<dbReference type="PANTHER" id="PTHR43352">
    <property type="entry name" value="ACETYL-COA SYNTHETASE"/>
    <property type="match status" value="1"/>
</dbReference>
<dbReference type="AlphaFoldDB" id="A0A1H8K9J3"/>
<dbReference type="InterPro" id="IPR045851">
    <property type="entry name" value="AMP-bd_C_sf"/>
</dbReference>
<dbReference type="GO" id="GO:0016878">
    <property type="term" value="F:acid-thiol ligase activity"/>
    <property type="evidence" value="ECO:0007669"/>
    <property type="project" value="TreeGrafter"/>
</dbReference>
<accession>A0A1H8K9J3</accession>
<dbReference type="SUPFAM" id="SSF56801">
    <property type="entry name" value="Acetyl-CoA synthetase-like"/>
    <property type="match status" value="1"/>
</dbReference>
<dbReference type="Gene3D" id="3.30.300.30">
    <property type="match status" value="1"/>
</dbReference>
<dbReference type="InterPro" id="IPR042099">
    <property type="entry name" value="ANL_N_sf"/>
</dbReference>